<evidence type="ECO:0000256" key="9">
    <source>
        <dbReference type="SAM" id="SignalP"/>
    </source>
</evidence>
<evidence type="ECO:0000256" key="8">
    <source>
        <dbReference type="SAM" id="MobiDB-lite"/>
    </source>
</evidence>
<dbReference type="OrthoDB" id="6077919at2759"/>
<keyword evidence="4 7" id="KW-0863">Zinc-finger</keyword>
<dbReference type="AlphaFoldDB" id="A0A226EZS6"/>
<keyword evidence="3" id="KW-0677">Repeat</keyword>
<dbReference type="PROSITE" id="PS00028">
    <property type="entry name" value="ZINC_FINGER_C2H2_1"/>
    <property type="match status" value="10"/>
</dbReference>
<feature type="domain" description="C2H2-type" evidence="10">
    <location>
        <begin position="560"/>
        <end position="587"/>
    </location>
</feature>
<keyword evidence="2" id="KW-0479">Metal-binding</keyword>
<feature type="domain" description="C2H2-type" evidence="10">
    <location>
        <begin position="650"/>
        <end position="673"/>
    </location>
</feature>
<feature type="compositionally biased region" description="Basic and acidic residues" evidence="8">
    <location>
        <begin position="679"/>
        <end position="693"/>
    </location>
</feature>
<keyword evidence="9" id="KW-0732">Signal</keyword>
<accession>A0A226EZS6</accession>
<feature type="region of interest" description="Disordered" evidence="8">
    <location>
        <begin position="677"/>
        <end position="700"/>
    </location>
</feature>
<dbReference type="GO" id="GO:0010468">
    <property type="term" value="P:regulation of gene expression"/>
    <property type="evidence" value="ECO:0007669"/>
    <property type="project" value="TreeGrafter"/>
</dbReference>
<dbReference type="Pfam" id="PF00096">
    <property type="entry name" value="zf-C2H2"/>
    <property type="match status" value="3"/>
</dbReference>
<dbReference type="OMA" id="PASHICH"/>
<reference evidence="11 12" key="1">
    <citation type="submission" date="2015-12" db="EMBL/GenBank/DDBJ databases">
        <title>The genome of Folsomia candida.</title>
        <authorList>
            <person name="Faddeeva A."/>
            <person name="Derks M.F."/>
            <person name="Anvar Y."/>
            <person name="Smit S."/>
            <person name="Van Straalen N."/>
            <person name="Roelofs D."/>
        </authorList>
    </citation>
    <scope>NUCLEOTIDE SEQUENCE [LARGE SCALE GENOMIC DNA]</scope>
    <source>
        <strain evidence="11 12">VU population</strain>
        <tissue evidence="11">Whole body</tissue>
    </source>
</reference>
<keyword evidence="6" id="KW-0539">Nucleus</keyword>
<evidence type="ECO:0000259" key="10">
    <source>
        <dbReference type="PROSITE" id="PS50157"/>
    </source>
</evidence>
<gene>
    <name evidence="11" type="ORF">Fcan01_00795</name>
</gene>
<dbReference type="SMART" id="SM00355">
    <property type="entry name" value="ZnF_C2H2"/>
    <property type="match status" value="14"/>
</dbReference>
<dbReference type="Pfam" id="PF13912">
    <property type="entry name" value="zf-C2H2_6"/>
    <property type="match status" value="1"/>
</dbReference>
<feature type="domain" description="C2H2-type" evidence="10">
    <location>
        <begin position="332"/>
        <end position="360"/>
    </location>
</feature>
<feature type="compositionally biased region" description="Basic residues" evidence="8">
    <location>
        <begin position="201"/>
        <end position="224"/>
    </location>
</feature>
<dbReference type="Pfam" id="PF12874">
    <property type="entry name" value="zf-met"/>
    <property type="match status" value="1"/>
</dbReference>
<comment type="caution">
    <text evidence="11">The sequence shown here is derived from an EMBL/GenBank/DDBJ whole genome shotgun (WGS) entry which is preliminary data.</text>
</comment>
<dbReference type="PANTHER" id="PTHR16515:SF66">
    <property type="entry name" value="C2H2-TYPE DOMAIN-CONTAINING PROTEIN"/>
    <property type="match status" value="1"/>
</dbReference>
<sequence>MMTGNLCLLCLHLVEESGVENPTRKIQIATLCELIAPSRHNQNNPISYQGLFDESETCEFCLNCCSVLEEVEKIRQQISILESQVERKVRQIKETISNCSSSFRGDEGDTIFEIRTRILQATSSGKVPILPDDNFLTHEFQVKVEQEVNHDVDDQFFDDNNSYGEEETTLNYEPSLKVEDDIDSLEDDDSDFCIIPHSQKKSKRVAAKGRKSKTKTSLRTRKRSLSPEVKQPKRIKREPRPVLERTRSSPRIKSIAPPPPSPAKIPKVKKPIKKTLELKCTVCDATLSTHFALTLHMQRTHSSISCHVCDAKFNMMKDKVAHMRQIHNIGAYHCTICGSNFNRQHRLLAHMFIRHENGEKKLSCPKCEKGFALEENFKRHLELHEFDEIKPVVCDVCDCRFENEERLQTHMNSHLPKYRCEQCGQRCQSVQMLARHVRTHTREMGEKCSICDAPFRDKLTVDRHIAKEHSNTPASHICHICGKAFYLPCDLKNHLDRHAGKYQAVCDTCGETFKYKNTLEAHRVKMHGADPIICDECGALFGSQHMLKRHKEIHTGIKPFKCDFCDARFLRSQTLREHLKSHSGERPNPCPHCEKSFKTKNQRREHVNRIHNPSFVRPTPHKCPHCDKAFPRKSYLDGHIRSAHTGERPFICEECGTGFVLQTMLNQHLKVSHGVGVTTEKKERLPRSKREVVEATEDGS</sequence>
<dbReference type="FunFam" id="3.30.160.60:FF:000624">
    <property type="entry name" value="zinc finger protein 697"/>
    <property type="match status" value="2"/>
</dbReference>
<dbReference type="Gene3D" id="3.30.160.60">
    <property type="entry name" value="Classic Zinc Finger"/>
    <property type="match status" value="9"/>
</dbReference>
<evidence type="ECO:0000256" key="2">
    <source>
        <dbReference type="ARBA" id="ARBA00022723"/>
    </source>
</evidence>
<dbReference type="InterPro" id="IPR036236">
    <property type="entry name" value="Znf_C2H2_sf"/>
</dbReference>
<dbReference type="Proteomes" id="UP000198287">
    <property type="component" value="Unassembled WGS sequence"/>
</dbReference>
<feature type="chain" id="PRO_5012556342" evidence="9">
    <location>
        <begin position="17"/>
        <end position="700"/>
    </location>
</feature>
<evidence type="ECO:0000256" key="1">
    <source>
        <dbReference type="ARBA" id="ARBA00004123"/>
    </source>
</evidence>
<protein>
    <submittedName>
        <fullName evidence="11">Zinc finger protein 26</fullName>
    </submittedName>
</protein>
<feature type="compositionally biased region" description="Basic and acidic residues" evidence="8">
    <location>
        <begin position="238"/>
        <end position="247"/>
    </location>
</feature>
<dbReference type="SUPFAM" id="SSF57667">
    <property type="entry name" value="beta-beta-alpha zinc fingers"/>
    <property type="match status" value="7"/>
</dbReference>
<evidence type="ECO:0000256" key="5">
    <source>
        <dbReference type="ARBA" id="ARBA00022833"/>
    </source>
</evidence>
<evidence type="ECO:0000256" key="3">
    <source>
        <dbReference type="ARBA" id="ARBA00022737"/>
    </source>
</evidence>
<evidence type="ECO:0000256" key="7">
    <source>
        <dbReference type="PROSITE-ProRule" id="PRU00042"/>
    </source>
</evidence>
<feature type="domain" description="C2H2-type" evidence="10">
    <location>
        <begin position="476"/>
        <end position="503"/>
    </location>
</feature>
<feature type="signal peptide" evidence="9">
    <location>
        <begin position="1"/>
        <end position="16"/>
    </location>
</feature>
<dbReference type="GO" id="GO:0008270">
    <property type="term" value="F:zinc ion binding"/>
    <property type="evidence" value="ECO:0007669"/>
    <property type="project" value="UniProtKB-KW"/>
</dbReference>
<dbReference type="PANTHER" id="PTHR16515">
    <property type="entry name" value="PR DOMAIN ZINC FINGER PROTEIN"/>
    <property type="match status" value="1"/>
</dbReference>
<dbReference type="EMBL" id="LNIX01000001">
    <property type="protein sequence ID" value="OXA62166.1"/>
    <property type="molecule type" value="Genomic_DNA"/>
</dbReference>
<keyword evidence="12" id="KW-1185">Reference proteome</keyword>
<comment type="subcellular location">
    <subcellularLocation>
        <location evidence="1">Nucleus</location>
    </subcellularLocation>
</comment>
<organism evidence="11 12">
    <name type="scientific">Folsomia candida</name>
    <name type="common">Springtail</name>
    <dbReference type="NCBI Taxonomy" id="158441"/>
    <lineage>
        <taxon>Eukaryota</taxon>
        <taxon>Metazoa</taxon>
        <taxon>Ecdysozoa</taxon>
        <taxon>Arthropoda</taxon>
        <taxon>Hexapoda</taxon>
        <taxon>Collembola</taxon>
        <taxon>Entomobryomorpha</taxon>
        <taxon>Isotomoidea</taxon>
        <taxon>Isotomidae</taxon>
        <taxon>Proisotominae</taxon>
        <taxon>Folsomia</taxon>
    </lineage>
</organism>
<dbReference type="PROSITE" id="PS50157">
    <property type="entry name" value="ZINC_FINGER_C2H2_2"/>
    <property type="match status" value="9"/>
</dbReference>
<evidence type="ECO:0000313" key="11">
    <source>
        <dbReference type="EMBL" id="OXA62166.1"/>
    </source>
</evidence>
<feature type="domain" description="C2H2-type" evidence="10">
    <location>
        <begin position="418"/>
        <end position="445"/>
    </location>
</feature>
<evidence type="ECO:0000256" key="4">
    <source>
        <dbReference type="ARBA" id="ARBA00022771"/>
    </source>
</evidence>
<evidence type="ECO:0000256" key="6">
    <source>
        <dbReference type="ARBA" id="ARBA00023242"/>
    </source>
</evidence>
<dbReference type="GO" id="GO:0005634">
    <property type="term" value="C:nucleus"/>
    <property type="evidence" value="ECO:0007669"/>
    <property type="project" value="UniProtKB-SubCell"/>
</dbReference>
<keyword evidence="5" id="KW-0862">Zinc</keyword>
<proteinExistence type="predicted"/>
<dbReference type="InterPro" id="IPR050331">
    <property type="entry name" value="Zinc_finger"/>
</dbReference>
<feature type="domain" description="C2H2-type" evidence="10">
    <location>
        <begin position="621"/>
        <end position="649"/>
    </location>
</feature>
<name>A0A226EZS6_FOLCA</name>
<feature type="domain" description="C2H2-type" evidence="10">
    <location>
        <begin position="532"/>
        <end position="559"/>
    </location>
</feature>
<dbReference type="InterPro" id="IPR013087">
    <property type="entry name" value="Znf_C2H2_type"/>
</dbReference>
<feature type="domain" description="C2H2-type" evidence="10">
    <location>
        <begin position="504"/>
        <end position="532"/>
    </location>
</feature>
<feature type="region of interest" description="Disordered" evidence="8">
    <location>
        <begin position="201"/>
        <end position="267"/>
    </location>
</feature>
<feature type="domain" description="C2H2-type" evidence="10">
    <location>
        <begin position="362"/>
        <end position="389"/>
    </location>
</feature>
<evidence type="ECO:0000313" key="12">
    <source>
        <dbReference type="Proteomes" id="UP000198287"/>
    </source>
</evidence>